<dbReference type="Proteomes" id="UP001266305">
    <property type="component" value="Unassembled WGS sequence"/>
</dbReference>
<dbReference type="EMBL" id="JASSZA010000014">
    <property type="protein sequence ID" value="KAK2094481.1"/>
    <property type="molecule type" value="Genomic_DNA"/>
</dbReference>
<evidence type="ECO:0000313" key="3">
    <source>
        <dbReference type="Proteomes" id="UP001266305"/>
    </source>
</evidence>
<reference evidence="2 3" key="1">
    <citation type="submission" date="2023-05" db="EMBL/GenBank/DDBJ databases">
        <title>B98-5 Cell Line De Novo Hybrid Assembly: An Optical Mapping Approach.</title>
        <authorList>
            <person name="Kananen K."/>
            <person name="Auerbach J.A."/>
            <person name="Kautto E."/>
            <person name="Blachly J.S."/>
        </authorList>
    </citation>
    <scope>NUCLEOTIDE SEQUENCE [LARGE SCALE GENOMIC DNA]</scope>
    <source>
        <strain evidence="2">B95-8</strain>
        <tissue evidence="2">Cell line</tissue>
    </source>
</reference>
<name>A0ABQ9UBP5_SAGOE</name>
<feature type="region of interest" description="Disordered" evidence="1">
    <location>
        <begin position="20"/>
        <end position="45"/>
    </location>
</feature>
<comment type="caution">
    <text evidence="2">The sequence shown here is derived from an EMBL/GenBank/DDBJ whole genome shotgun (WGS) entry which is preliminary data.</text>
</comment>
<protein>
    <submittedName>
        <fullName evidence="2">Uncharacterized protein</fullName>
    </submittedName>
</protein>
<accession>A0ABQ9UBP5</accession>
<evidence type="ECO:0000313" key="2">
    <source>
        <dbReference type="EMBL" id="KAK2094481.1"/>
    </source>
</evidence>
<gene>
    <name evidence="2" type="ORF">P7K49_028219</name>
</gene>
<organism evidence="2 3">
    <name type="scientific">Saguinus oedipus</name>
    <name type="common">Cotton-top tamarin</name>
    <name type="synonym">Oedipomidas oedipus</name>
    <dbReference type="NCBI Taxonomy" id="9490"/>
    <lineage>
        <taxon>Eukaryota</taxon>
        <taxon>Metazoa</taxon>
        <taxon>Chordata</taxon>
        <taxon>Craniata</taxon>
        <taxon>Vertebrata</taxon>
        <taxon>Euteleostomi</taxon>
        <taxon>Mammalia</taxon>
        <taxon>Eutheria</taxon>
        <taxon>Euarchontoglires</taxon>
        <taxon>Primates</taxon>
        <taxon>Haplorrhini</taxon>
        <taxon>Platyrrhini</taxon>
        <taxon>Cebidae</taxon>
        <taxon>Callitrichinae</taxon>
        <taxon>Saguinus</taxon>
    </lineage>
</organism>
<feature type="compositionally biased region" description="Polar residues" evidence="1">
    <location>
        <begin position="33"/>
        <end position="45"/>
    </location>
</feature>
<sequence>MSLEQFQHLKDQQEIVIQQLNIPENDGLPSGHQEPTTQPTTQLSSEFVSSLNNEMVFSPLDLISIFRTVTVEAEPSPVQQDNPPLPTEQADFSLAQPDPPSSPLDSSERSESVAQQEAQGPTPEPPRLQEVEPSPVGLNL</sequence>
<proteinExistence type="predicted"/>
<feature type="region of interest" description="Disordered" evidence="1">
    <location>
        <begin position="73"/>
        <end position="140"/>
    </location>
</feature>
<evidence type="ECO:0000256" key="1">
    <source>
        <dbReference type="SAM" id="MobiDB-lite"/>
    </source>
</evidence>
<keyword evidence="3" id="KW-1185">Reference proteome</keyword>